<reference evidence="1 2" key="1">
    <citation type="journal article" date="2019" name="Ecotoxicol. Environ. Saf.">
        <title>Microbial characterization of heavy metal resistant bacterial strains isolated from an electroplating wastewater treatment plant.</title>
        <authorList>
            <person name="Cai X."/>
            <person name="Zheng X."/>
            <person name="Zhang D."/>
            <person name="Iqbal W."/>
            <person name="Liu C."/>
            <person name="Yang B."/>
            <person name="Zhao X."/>
            <person name="Lu X."/>
            <person name="Mao Y."/>
        </authorList>
    </citation>
    <scope>NUCLEOTIDE SEQUENCE [LARGE SCALE GENOMIC DNA]</scope>
    <source>
        <strain evidence="1 2">Ni1-3</strain>
    </source>
</reference>
<dbReference type="KEGG" id="sdeo:D0436_10395"/>
<dbReference type="EMBL" id="CP031775">
    <property type="protein sequence ID" value="QDZ90844.1"/>
    <property type="molecule type" value="Genomic_DNA"/>
</dbReference>
<proteinExistence type="predicted"/>
<dbReference type="Proteomes" id="UP000321124">
    <property type="component" value="Chromosome"/>
</dbReference>
<gene>
    <name evidence="1" type="ORF">D0436_10395</name>
</gene>
<evidence type="ECO:0000313" key="2">
    <source>
        <dbReference type="Proteomes" id="UP000321124"/>
    </source>
</evidence>
<dbReference type="AlphaFoldDB" id="A0A5B8QWM4"/>
<protein>
    <recommendedName>
        <fullName evidence="3">CRISPR-associated RAMP protein Csx10</fullName>
    </recommendedName>
</protein>
<organism evidence="1 2">
    <name type="scientific">Shewanella decolorationis</name>
    <dbReference type="NCBI Taxonomy" id="256839"/>
    <lineage>
        <taxon>Bacteria</taxon>
        <taxon>Pseudomonadati</taxon>
        <taxon>Pseudomonadota</taxon>
        <taxon>Gammaproteobacteria</taxon>
        <taxon>Alteromonadales</taxon>
        <taxon>Shewanellaceae</taxon>
        <taxon>Shewanella</taxon>
    </lineage>
</organism>
<name>A0A5B8QWM4_9GAMM</name>
<evidence type="ECO:0008006" key="3">
    <source>
        <dbReference type="Google" id="ProtNLM"/>
    </source>
</evidence>
<evidence type="ECO:0000313" key="1">
    <source>
        <dbReference type="EMBL" id="QDZ90844.1"/>
    </source>
</evidence>
<sequence length="510" mass="57300">MRLYFSLTNLEPLVISQSSASTNNHQCLDHIPGSAILGAIASKLYSSLSAEQSFALFHSGACRFGPAYPIHNDEIAMPIPASWHKIKNDGHTLYNHAAANFSRDKAKQYQQCRNGYITSKSIDVFVKQGLTTRTAIDEQTQRASDGQLYSYAFIEAGQHFGAWVDVNDSSLLAILRPLLNGELNIGRSRSSEFGRVQLHCPTQQPATQQACKLENQLVLWCLSDAECRDEWGMPTVTPRAEDLHPALKGELDTTRSFIRSHKVRRFNRARNGFDTEQQLISRGSILTFTLHETASDDVLREMASQGIGCNRQQGLGWVSANPQWASMAQPNSLAIFDAITLTPPPKQETSGAQTETPLLRWVRVKQQESQTNKDQSTRIKALHQAIYAAYSNARHYRNVPRNYQAGPSSSQWRRLTDLVRSRQDESWFKVAFVSDAAICKSNNDPDGWGIDWQEQGVLLTFSEKMQKIFDGADILLMRQLLEILCRYDLSTSDGLQRFHTNHLAPRKGGE</sequence>
<dbReference type="RefSeq" id="WP_126513113.1">
    <property type="nucleotide sequence ID" value="NZ_CP031775.2"/>
</dbReference>
<accession>A0A5B8QWM4</accession>